<dbReference type="Pfam" id="PF05908">
    <property type="entry name" value="Gamma_PGA_hydro"/>
    <property type="match status" value="1"/>
</dbReference>
<dbReference type="AlphaFoldDB" id="A0A0B4XPB5"/>
<evidence type="ECO:0000313" key="1">
    <source>
        <dbReference type="EMBL" id="AJD48127.1"/>
    </source>
</evidence>
<dbReference type="EMBL" id="CP004387">
    <property type="protein sequence ID" value="AJD48127.1"/>
    <property type="molecule type" value="Genomic_DNA"/>
</dbReference>
<dbReference type="HOGENOM" id="CLU_082126_1_0_6"/>
<dbReference type="KEGG" id="apac:S7S_08565"/>
<keyword evidence="2" id="KW-1185">Reference proteome</keyword>
<accession>A0A0B4XPB5</accession>
<dbReference type="InterPro" id="IPR008585">
    <property type="entry name" value="Gamma_PGA_hydro"/>
</dbReference>
<gene>
    <name evidence="1" type="ORF">S7S_08565</name>
</gene>
<dbReference type="RefSeq" id="WP_008736062.1">
    <property type="nucleotide sequence ID" value="NZ_CP004387.1"/>
</dbReference>
<protein>
    <submittedName>
        <fullName evidence="1">Phage-related replication protein-like protein</fullName>
    </submittedName>
</protein>
<dbReference type="OrthoDB" id="7721587at2"/>
<evidence type="ECO:0000313" key="2">
    <source>
        <dbReference type="Proteomes" id="UP000006764"/>
    </source>
</evidence>
<dbReference type="InterPro" id="IPR038128">
    <property type="entry name" value="Gamma_PGA_hydro_sf"/>
</dbReference>
<dbReference type="Proteomes" id="UP000006764">
    <property type="component" value="Chromosome"/>
</dbReference>
<dbReference type="Gene3D" id="3.40.630.100">
    <property type="entry name" value="Poly-gamma-glutamate hydrolase, zinc-binding motif"/>
    <property type="match status" value="1"/>
</dbReference>
<reference evidence="1 2" key="1">
    <citation type="journal article" date="2012" name="J. Bacteriol.">
        <title>Genome sequence of an alkane-degrading bacterium, Alcanivorax pacificus type strain W11-5, isolated from deep sea sediment.</title>
        <authorList>
            <person name="Lai Q."/>
            <person name="Shao Z."/>
        </authorList>
    </citation>
    <scope>NUCLEOTIDE SEQUENCE [LARGE SCALE GENOMIC DNA]</scope>
    <source>
        <strain evidence="1 2">W11-5</strain>
    </source>
</reference>
<organism evidence="1 2">
    <name type="scientific">Isoalcanivorax pacificus W11-5</name>
    <dbReference type="NCBI Taxonomy" id="391936"/>
    <lineage>
        <taxon>Bacteria</taxon>
        <taxon>Pseudomonadati</taxon>
        <taxon>Pseudomonadota</taxon>
        <taxon>Gammaproteobacteria</taxon>
        <taxon>Oceanospirillales</taxon>
        <taxon>Alcanivoracaceae</taxon>
        <taxon>Isoalcanivorax</taxon>
    </lineage>
</organism>
<proteinExistence type="predicted"/>
<name>A0A0B4XPB5_9GAMM</name>
<sequence>MPDKYASFAELSAAEVDGAYRIELQETGSSVALIAPHAGKIEPGTSQICKIIAGSNLTYYLFEGCKASNNRDLHITSSRFDEPRGLKTAQSARIVVTFHGQAGEDLFVNVGGLAGGLRTLMIAKLKSVGFVARLQSNPMLRGLDPNNICNRGSEKKGLQLEISRGLRDLLITEKQQMDRFSSTVRSVLHGC</sequence>